<comment type="caution">
    <text evidence="1">The sequence shown here is derived from an EMBL/GenBank/DDBJ whole genome shotgun (WGS) entry which is preliminary data.</text>
</comment>
<evidence type="ECO:0000313" key="1">
    <source>
        <dbReference type="EMBL" id="MCP1170563.1"/>
    </source>
</evidence>
<keyword evidence="2" id="KW-1185">Reference proteome</keyword>
<evidence type="ECO:0000313" key="2">
    <source>
        <dbReference type="Proteomes" id="UP001139477"/>
    </source>
</evidence>
<gene>
    <name evidence="1" type="ORF">NHG85_18830</name>
</gene>
<organism evidence="1 2">
    <name type="scientific">Limimaricola litoreus</name>
    <dbReference type="NCBI Taxonomy" id="2955316"/>
    <lineage>
        <taxon>Bacteria</taxon>
        <taxon>Pseudomonadati</taxon>
        <taxon>Pseudomonadota</taxon>
        <taxon>Alphaproteobacteria</taxon>
        <taxon>Rhodobacterales</taxon>
        <taxon>Paracoccaceae</taxon>
        <taxon>Limimaricola</taxon>
    </lineage>
</organism>
<protein>
    <submittedName>
        <fullName evidence="1">Uncharacterized protein</fullName>
    </submittedName>
</protein>
<name>A0A9X2JQG9_9RHOB</name>
<accession>A0A9X2JQG9</accession>
<dbReference type="AlphaFoldDB" id="A0A9X2JQG9"/>
<dbReference type="EMBL" id="JAMYXC010000312">
    <property type="protein sequence ID" value="MCP1170563.1"/>
    <property type="molecule type" value="Genomic_DNA"/>
</dbReference>
<proteinExistence type="predicted"/>
<sequence>MQAHIAMRSTPSPESVYATFGRDVRVRLTLNETADGAVSLKLEMQEGEGQGLGLSALVFDFADQDLLGQLSLTGPHLHRQSFGRRKVRGPGTAERGYDCGARFERQGRLGQLAPRETDLLLAHDRLALTLDDLAGHAFSLHLAPMAANHATCDGFTIEGRFPARPAAGRRVQTAEDGSVFGNVFDEILPLMSRLGLSKANAAA</sequence>
<dbReference type="Proteomes" id="UP001139477">
    <property type="component" value="Unassembled WGS sequence"/>
</dbReference>
<reference evidence="1" key="1">
    <citation type="submission" date="2022-06" db="EMBL/GenBank/DDBJ databases">
        <title>Limimaricola sediminis sp. nov., isolated from an intertidal sediment.</title>
        <authorList>
            <person name="Shao X."/>
        </authorList>
    </citation>
    <scope>NUCLEOTIDE SEQUENCE</scope>
    <source>
        <strain evidence="1">ASW11-118</strain>
    </source>
</reference>